<feature type="domain" description="ACT" evidence="1">
    <location>
        <begin position="4"/>
        <end position="76"/>
    </location>
</feature>
<evidence type="ECO:0000259" key="1">
    <source>
        <dbReference type="PROSITE" id="PS51671"/>
    </source>
</evidence>
<dbReference type="SUPFAM" id="SSF56281">
    <property type="entry name" value="Metallo-hydrolase/oxidoreductase"/>
    <property type="match status" value="1"/>
</dbReference>
<keyword evidence="3" id="KW-1185">Reference proteome</keyword>
<sequence length="476" mass="53563">MKRTYITQMPDKAGAFLRASRIIAEVGGNITRVSYNKAVDVHMLFIEVSADAEQLDTISERLNEIGCMMNDRAPGQTILVEFRLPNVTSAMLPVLELIDSFHFNITYISAQENDTDFLNIKIGLYIQDPGKTKEFLDSAANLCALKILNYDKSQKILDNTVFYLSFANQVSSTLRLGRDATDLLIADSNRIMQHLDERNEAPYKTFSYIGRFAEMLHSFEGSAFCAKVHRRSLANGFTLHMIEPPCGSNTYILEKNAHLLFIDCGFACFKAEMLEILHGLFPDFDAMEKSIVLTHPDIDHCGLLSLFERVYVSEDGRLNFAFENNSLPDFREQNKLHAPYCRISKLLTKYTPPDMDTLRLIERTREKEDAPVSPLGTLYFQGLTLDVFEGNGGHAKGEVVLVDEKNRLVYSGDIVVNIRGFSKEQAAFNALAPYLMTSVNLDSALATEERVYLQNKFSPKAYTYCCGHGALLEPAT</sequence>
<dbReference type="SMART" id="SM00849">
    <property type="entry name" value="Lactamase_B"/>
    <property type="match status" value="1"/>
</dbReference>
<protein>
    <recommendedName>
        <fullName evidence="1">ACT domain-containing protein</fullName>
    </recommendedName>
</protein>
<dbReference type="EMBL" id="JAFBIT010000002">
    <property type="protein sequence ID" value="MCF2652820.1"/>
    <property type="molecule type" value="Genomic_DNA"/>
</dbReference>
<gene>
    <name evidence="2" type="ORF">JQM67_09400</name>
</gene>
<dbReference type="InterPro" id="IPR001279">
    <property type="entry name" value="Metallo-B-lactamas"/>
</dbReference>
<dbReference type="PROSITE" id="PS51671">
    <property type="entry name" value="ACT"/>
    <property type="match status" value="1"/>
</dbReference>
<dbReference type="InterPro" id="IPR045865">
    <property type="entry name" value="ACT-like_dom_sf"/>
</dbReference>
<reference evidence="2 3" key="1">
    <citation type="submission" date="2020-12" db="EMBL/GenBank/DDBJ databases">
        <title>Whole genome sequences of gut porcine anaerobes.</title>
        <authorList>
            <person name="Kubasova T."/>
            <person name="Jahodarova E."/>
            <person name="Rychlik I."/>
        </authorList>
    </citation>
    <scope>NUCLEOTIDE SEQUENCE [LARGE SCALE GENOMIC DNA]</scope>
    <source>
        <strain evidence="2 3">An867</strain>
    </source>
</reference>
<proteinExistence type="predicted"/>
<dbReference type="Gene3D" id="3.60.15.10">
    <property type="entry name" value="Ribonuclease Z/Hydroxyacylglutathione hydrolase-like"/>
    <property type="match status" value="1"/>
</dbReference>
<name>A0ABS9CNV0_9FIRM</name>
<dbReference type="InterPro" id="IPR036866">
    <property type="entry name" value="RibonucZ/Hydroxyglut_hydro"/>
</dbReference>
<evidence type="ECO:0000313" key="3">
    <source>
        <dbReference type="Proteomes" id="UP001299220"/>
    </source>
</evidence>
<evidence type="ECO:0000313" key="2">
    <source>
        <dbReference type="EMBL" id="MCF2652820.1"/>
    </source>
</evidence>
<dbReference type="Pfam" id="PF00753">
    <property type="entry name" value="Lactamase_B"/>
    <property type="match status" value="1"/>
</dbReference>
<dbReference type="Proteomes" id="UP001299220">
    <property type="component" value="Unassembled WGS sequence"/>
</dbReference>
<organism evidence="2 3">
    <name type="scientific">Anaeromassilibacillus senegalensis</name>
    <dbReference type="NCBI Taxonomy" id="1673717"/>
    <lineage>
        <taxon>Bacteria</taxon>
        <taxon>Bacillati</taxon>
        <taxon>Bacillota</taxon>
        <taxon>Clostridia</taxon>
        <taxon>Eubacteriales</taxon>
        <taxon>Acutalibacteraceae</taxon>
        <taxon>Anaeromassilibacillus</taxon>
    </lineage>
</organism>
<comment type="caution">
    <text evidence="2">The sequence shown here is derived from an EMBL/GenBank/DDBJ whole genome shotgun (WGS) entry which is preliminary data.</text>
</comment>
<dbReference type="RefSeq" id="WP_235323846.1">
    <property type="nucleotide sequence ID" value="NZ_JAFBIT010000002.1"/>
</dbReference>
<dbReference type="InterPro" id="IPR002912">
    <property type="entry name" value="ACT_dom"/>
</dbReference>
<dbReference type="SUPFAM" id="SSF55021">
    <property type="entry name" value="ACT-like"/>
    <property type="match status" value="1"/>
</dbReference>
<accession>A0ABS9CNV0</accession>